<protein>
    <submittedName>
        <fullName evidence="3">Uncharacterized protein</fullName>
    </submittedName>
</protein>
<comment type="caution">
    <text evidence="3">The sequence shown here is derived from an EMBL/GenBank/DDBJ whole genome shotgun (WGS) entry which is preliminary data.</text>
</comment>
<evidence type="ECO:0000313" key="3">
    <source>
        <dbReference type="EMBL" id="KAA0188562.1"/>
    </source>
</evidence>
<name>A0A8E0RRS2_9TREM</name>
<keyword evidence="2" id="KW-1133">Transmembrane helix</keyword>
<keyword evidence="2" id="KW-0812">Transmembrane</keyword>
<dbReference type="Proteomes" id="UP000728185">
    <property type="component" value="Unassembled WGS sequence"/>
</dbReference>
<feature type="region of interest" description="Disordered" evidence="1">
    <location>
        <begin position="459"/>
        <end position="479"/>
    </location>
</feature>
<dbReference type="AlphaFoldDB" id="A0A8E0RRS2"/>
<evidence type="ECO:0000313" key="4">
    <source>
        <dbReference type="Proteomes" id="UP000728185"/>
    </source>
</evidence>
<keyword evidence="4" id="KW-1185">Reference proteome</keyword>
<reference evidence="3" key="1">
    <citation type="submission" date="2019-05" db="EMBL/GenBank/DDBJ databases">
        <title>Annotation for the trematode Fasciolopsis buski.</title>
        <authorList>
            <person name="Choi Y.-J."/>
        </authorList>
    </citation>
    <scope>NUCLEOTIDE SEQUENCE</scope>
    <source>
        <strain evidence="3">HT</strain>
        <tissue evidence="3">Whole worm</tissue>
    </source>
</reference>
<keyword evidence="2" id="KW-0472">Membrane</keyword>
<gene>
    <name evidence="3" type="ORF">FBUS_04873</name>
</gene>
<organism evidence="3 4">
    <name type="scientific">Fasciolopsis buskii</name>
    <dbReference type="NCBI Taxonomy" id="27845"/>
    <lineage>
        <taxon>Eukaryota</taxon>
        <taxon>Metazoa</taxon>
        <taxon>Spiralia</taxon>
        <taxon>Lophotrochozoa</taxon>
        <taxon>Platyhelminthes</taxon>
        <taxon>Trematoda</taxon>
        <taxon>Digenea</taxon>
        <taxon>Plagiorchiida</taxon>
        <taxon>Echinostomata</taxon>
        <taxon>Echinostomatoidea</taxon>
        <taxon>Fasciolidae</taxon>
        <taxon>Fasciolopsis</taxon>
    </lineage>
</organism>
<feature type="transmembrane region" description="Helical" evidence="2">
    <location>
        <begin position="288"/>
        <end position="310"/>
    </location>
</feature>
<dbReference type="OrthoDB" id="6235417at2759"/>
<evidence type="ECO:0000256" key="2">
    <source>
        <dbReference type="SAM" id="Phobius"/>
    </source>
</evidence>
<proteinExistence type="predicted"/>
<evidence type="ECO:0000256" key="1">
    <source>
        <dbReference type="SAM" id="MobiDB-lite"/>
    </source>
</evidence>
<dbReference type="EMBL" id="LUCM01008347">
    <property type="protein sequence ID" value="KAA0188562.1"/>
    <property type="molecule type" value="Genomic_DNA"/>
</dbReference>
<feature type="compositionally biased region" description="Polar residues" evidence="1">
    <location>
        <begin position="465"/>
        <end position="479"/>
    </location>
</feature>
<accession>A0A8E0RRS2</accession>
<sequence>MIRQISVWSTCGHLFSTFCILHSFIVGNVYCRTTVLQTPACFGVTARNFNSYSEHAFSFSQENAAVSVRSSDNGLILDAEKTYHPTTCILRFQISVNRAIDVIYTFLNHASLVDYGKNKTKVLFTLLVFFYQHDTRERVTLSQVIISSESAGLNNLQLDGRSWPNGVSTFYMTLESNESHHNPFGLHFSITMTPVYRCSLMRNVKPQSTSIKETDTQLEYYVFYQQGYIPCQEINSMHTRFYILCIPRSLLCDSHRNCPIIKGKSLDEPVDRKLCLVPRKLKKVDIELILGVLAVILILVMIFAMVFTIADYRSLYKRCRGHWASRSATSYDEQSIATEFSLPVAPPRYESVEGSGAAQRVLCKLCNPQTSRRLAYESPPSYTRDRDDETGVYPTFARPLYTRSRPRTRVGGQRSRLFRRRRTITIDGLTEDTRSLESWSVTYARTDNADVSADLPSYRDIAGGISSTRSNPTASNRTT</sequence>